<dbReference type="Proteomes" id="UP000008068">
    <property type="component" value="Unassembled WGS sequence"/>
</dbReference>
<dbReference type="InterPro" id="IPR002900">
    <property type="entry name" value="DUF38/FTH_CAE_spp"/>
</dbReference>
<evidence type="ECO:0000313" key="3">
    <source>
        <dbReference type="Proteomes" id="UP000008068"/>
    </source>
</evidence>
<dbReference type="PANTHER" id="PTHR23015:SF4">
    <property type="entry name" value="DUF38 DOMAIN-CONTAINING PROTEIN-RELATED"/>
    <property type="match status" value="1"/>
</dbReference>
<reference evidence="3" key="1">
    <citation type="submission" date="2011-07" db="EMBL/GenBank/DDBJ databases">
        <authorList>
            <consortium name="Caenorhabditis brenneri Sequencing and Analysis Consortium"/>
            <person name="Wilson R.K."/>
        </authorList>
    </citation>
    <scope>NUCLEOTIDE SEQUENCE [LARGE SCALE GENOMIC DNA]</scope>
    <source>
        <strain evidence="3">PB2801</strain>
    </source>
</reference>
<gene>
    <name evidence="2" type="ORF">CAEBREN_00921</name>
</gene>
<protein>
    <recommendedName>
        <fullName evidence="1">DUF38 domain-containing protein</fullName>
    </recommendedName>
</protein>
<dbReference type="Pfam" id="PF01827">
    <property type="entry name" value="FTH"/>
    <property type="match status" value="1"/>
</dbReference>
<evidence type="ECO:0000313" key="2">
    <source>
        <dbReference type="EMBL" id="EGT41597.1"/>
    </source>
</evidence>
<dbReference type="GO" id="GO:0045087">
    <property type="term" value="P:innate immune response"/>
    <property type="evidence" value="ECO:0007669"/>
    <property type="project" value="TreeGrafter"/>
</dbReference>
<dbReference type="InterPro" id="IPR040161">
    <property type="entry name" value="FB224"/>
</dbReference>
<keyword evidence="3" id="KW-1185">Reference proteome</keyword>
<accession>G0P053</accession>
<proteinExistence type="predicted"/>
<dbReference type="AlphaFoldDB" id="G0P053"/>
<dbReference type="HOGENOM" id="CLU_1215704_0_0_1"/>
<dbReference type="InParanoid" id="G0P053"/>
<sequence>MLFSRSELKLKGLSINAADASIVNGTALRNMENLFSSMDHQIHAKQFCSFGSLKDQLSLLPYFNPEVLQRLFVYERHESEPFLETLRDLVKLDQWNNLTTLSLNFRYRNPFVFYPVEHFVKYEEIGLNDLIRTINDSPEIFAWIRELIVTSPNIDKITAGFDISFREVCEFLDPDIEIEWDEGHNGFAYWRTPNSTFAIGRHDEDLRQLIIMKENGINWGPLRVLDDL</sequence>
<feature type="domain" description="DUF38" evidence="1">
    <location>
        <begin position="29"/>
        <end position="160"/>
    </location>
</feature>
<evidence type="ECO:0000259" key="1">
    <source>
        <dbReference type="Pfam" id="PF01827"/>
    </source>
</evidence>
<dbReference type="PANTHER" id="PTHR23015">
    <property type="entry name" value="UNCHARACTERIZED C.ELEGANS PROTEIN"/>
    <property type="match status" value="1"/>
</dbReference>
<dbReference type="EMBL" id="GL379996">
    <property type="protein sequence ID" value="EGT41597.1"/>
    <property type="molecule type" value="Genomic_DNA"/>
</dbReference>
<organism evidence="3">
    <name type="scientific">Caenorhabditis brenneri</name>
    <name type="common">Nematode worm</name>
    <dbReference type="NCBI Taxonomy" id="135651"/>
    <lineage>
        <taxon>Eukaryota</taxon>
        <taxon>Metazoa</taxon>
        <taxon>Ecdysozoa</taxon>
        <taxon>Nematoda</taxon>
        <taxon>Chromadorea</taxon>
        <taxon>Rhabditida</taxon>
        <taxon>Rhabditina</taxon>
        <taxon>Rhabditomorpha</taxon>
        <taxon>Rhabditoidea</taxon>
        <taxon>Rhabditidae</taxon>
        <taxon>Peloderinae</taxon>
        <taxon>Caenorhabditis</taxon>
    </lineage>
</organism>
<name>G0P053_CAEBE</name>